<dbReference type="KEGG" id="lez:GLE_5472"/>
<dbReference type="AlphaFoldDB" id="A0A0S2DQZ1"/>
<evidence type="ECO:0000313" key="2">
    <source>
        <dbReference type="Proteomes" id="UP000061569"/>
    </source>
</evidence>
<gene>
    <name evidence="1" type="ORF">GLE_5472</name>
</gene>
<sequence length="37" mass="4590">MQRLPPQPWRYPFKKIFVMNDTCRRHRDPKRVSCSQS</sequence>
<organism evidence="1 2">
    <name type="scientific">Lysobacter enzymogenes</name>
    <dbReference type="NCBI Taxonomy" id="69"/>
    <lineage>
        <taxon>Bacteria</taxon>
        <taxon>Pseudomonadati</taxon>
        <taxon>Pseudomonadota</taxon>
        <taxon>Gammaproteobacteria</taxon>
        <taxon>Lysobacterales</taxon>
        <taxon>Lysobacteraceae</taxon>
        <taxon>Lysobacter</taxon>
    </lineage>
</organism>
<proteinExistence type="predicted"/>
<accession>A0A0S2DQZ1</accession>
<dbReference type="Proteomes" id="UP000061569">
    <property type="component" value="Chromosome"/>
</dbReference>
<dbReference type="STRING" id="69.GLE_5472"/>
<name>A0A0S2DQZ1_LYSEN</name>
<dbReference type="EMBL" id="CP013140">
    <property type="protein sequence ID" value="ALN60813.1"/>
    <property type="molecule type" value="Genomic_DNA"/>
</dbReference>
<dbReference type="PATRIC" id="fig|69.6.peg.5387"/>
<evidence type="ECO:0000313" key="1">
    <source>
        <dbReference type="EMBL" id="ALN60813.1"/>
    </source>
</evidence>
<reference evidence="1 2" key="1">
    <citation type="submission" date="2015-11" db="EMBL/GenBank/DDBJ databases">
        <title>Genome sequences of Lysobacter enzymogenes strain C3 and Lysobacter antibioticus ATCC 29479.</title>
        <authorList>
            <person name="Kobayashi D.Y."/>
        </authorList>
    </citation>
    <scope>NUCLEOTIDE SEQUENCE [LARGE SCALE GENOMIC DNA]</scope>
    <source>
        <strain evidence="1 2">C3</strain>
    </source>
</reference>
<protein>
    <submittedName>
        <fullName evidence="1">Uncharacterized protein</fullName>
    </submittedName>
</protein>